<accession>A0A9N9QUV5</accession>
<organism evidence="2 3">
    <name type="scientific">Diatraea saccharalis</name>
    <name type="common">sugarcane borer</name>
    <dbReference type="NCBI Taxonomy" id="40085"/>
    <lineage>
        <taxon>Eukaryota</taxon>
        <taxon>Metazoa</taxon>
        <taxon>Ecdysozoa</taxon>
        <taxon>Arthropoda</taxon>
        <taxon>Hexapoda</taxon>
        <taxon>Insecta</taxon>
        <taxon>Pterygota</taxon>
        <taxon>Neoptera</taxon>
        <taxon>Endopterygota</taxon>
        <taxon>Lepidoptera</taxon>
        <taxon>Glossata</taxon>
        <taxon>Ditrysia</taxon>
        <taxon>Pyraloidea</taxon>
        <taxon>Crambidae</taxon>
        <taxon>Crambinae</taxon>
        <taxon>Diatraea</taxon>
    </lineage>
</organism>
<evidence type="ECO:0000313" key="2">
    <source>
        <dbReference type="EMBL" id="CAG9783788.1"/>
    </source>
</evidence>
<dbReference type="PROSITE" id="PS51029">
    <property type="entry name" value="MADF"/>
    <property type="match status" value="1"/>
</dbReference>
<proteinExistence type="predicted"/>
<dbReference type="Pfam" id="PF10545">
    <property type="entry name" value="MADF_DNA_bdg"/>
    <property type="match status" value="1"/>
</dbReference>
<dbReference type="InterPro" id="IPR006578">
    <property type="entry name" value="MADF-dom"/>
</dbReference>
<protein>
    <recommendedName>
        <fullName evidence="1">MADF domain-containing protein</fullName>
    </recommendedName>
</protein>
<evidence type="ECO:0000313" key="3">
    <source>
        <dbReference type="Proteomes" id="UP001153714"/>
    </source>
</evidence>
<name>A0A9N9QUV5_9NEOP</name>
<sequence length="236" mass="27677">MSDRFTETQMLKLVEIYRDYECLWDVTSAFYKNRDMRESAYKQIAERLNIPGVSPKDIPKKIKNLRSSYYQELKKIEKSIRSGADQDSVYKPRVSWFTTADELLKTFRIKHETFSNNTLTENEQHEMDEEMDEYVSFGPPLQYTTPPPKPKHTFKRKSENQVKSLNLLQDAVSTAILSKQKKDEYSIFGEAVANELREINSKTHLLILKKDIMNLIFKTKIEILDTENAVNCNNME</sequence>
<dbReference type="PANTHER" id="PTHR21505:SF12">
    <property type="entry name" value="MADF DOMAIN-CONTAINING PROTEIN-RELATED"/>
    <property type="match status" value="1"/>
</dbReference>
<dbReference type="Proteomes" id="UP001153714">
    <property type="component" value="Chromosome 11"/>
</dbReference>
<dbReference type="EMBL" id="OU893342">
    <property type="protein sequence ID" value="CAG9783788.1"/>
    <property type="molecule type" value="Genomic_DNA"/>
</dbReference>
<dbReference type="PANTHER" id="PTHR21505">
    <property type="entry name" value="MADF DOMAIN-CONTAINING PROTEIN-RELATED"/>
    <property type="match status" value="1"/>
</dbReference>
<reference evidence="2" key="2">
    <citation type="submission" date="2022-10" db="EMBL/GenBank/DDBJ databases">
        <authorList>
            <consortium name="ENA_rothamsted_submissions"/>
            <consortium name="culmorum"/>
            <person name="King R."/>
        </authorList>
    </citation>
    <scope>NUCLEOTIDE SEQUENCE</scope>
</reference>
<evidence type="ECO:0000259" key="1">
    <source>
        <dbReference type="PROSITE" id="PS51029"/>
    </source>
</evidence>
<gene>
    <name evidence="2" type="ORF">DIATSA_LOCUS1934</name>
</gene>
<dbReference type="SMART" id="SM00595">
    <property type="entry name" value="MADF"/>
    <property type="match status" value="1"/>
</dbReference>
<feature type="domain" description="MADF" evidence="1">
    <location>
        <begin position="12"/>
        <end position="102"/>
    </location>
</feature>
<dbReference type="OrthoDB" id="6629625at2759"/>
<dbReference type="AlphaFoldDB" id="A0A9N9QUV5"/>
<reference evidence="2" key="1">
    <citation type="submission" date="2021-12" db="EMBL/GenBank/DDBJ databases">
        <authorList>
            <person name="King R."/>
        </authorList>
    </citation>
    <scope>NUCLEOTIDE SEQUENCE</scope>
</reference>
<keyword evidence="3" id="KW-1185">Reference proteome</keyword>